<protein>
    <recommendedName>
        <fullName evidence="2">Aldehyde dehydrogenase domain-containing protein</fullName>
    </recommendedName>
</protein>
<comment type="caution">
    <text evidence="3">The sequence shown here is derived from an EMBL/GenBank/DDBJ whole genome shotgun (WGS) entry which is preliminary data.</text>
</comment>
<dbReference type="FunFam" id="3.40.605.10:FF:000063">
    <property type="entry name" value="Succinate-semialdehyde dehydrogenase, mitochondrial"/>
    <property type="match status" value="1"/>
</dbReference>
<dbReference type="GO" id="GO:0009450">
    <property type="term" value="P:gamma-aminobutyric acid catabolic process"/>
    <property type="evidence" value="ECO:0007669"/>
    <property type="project" value="TreeGrafter"/>
</dbReference>
<dbReference type="Gene3D" id="3.40.309.10">
    <property type="entry name" value="Aldehyde Dehydrogenase, Chain A, domain 2"/>
    <property type="match status" value="1"/>
</dbReference>
<dbReference type="Pfam" id="PF00171">
    <property type="entry name" value="Aldedh"/>
    <property type="match status" value="1"/>
</dbReference>
<dbReference type="GO" id="GO:0004777">
    <property type="term" value="F:succinate-semialdehyde dehydrogenase (NAD+) activity"/>
    <property type="evidence" value="ECO:0007669"/>
    <property type="project" value="TreeGrafter"/>
</dbReference>
<feature type="domain" description="Aldehyde dehydrogenase" evidence="2">
    <location>
        <begin position="28"/>
        <end position="478"/>
    </location>
</feature>
<dbReference type="Proteomes" id="UP001271007">
    <property type="component" value="Unassembled WGS sequence"/>
</dbReference>
<dbReference type="InterPro" id="IPR016162">
    <property type="entry name" value="Ald_DH_N"/>
</dbReference>
<dbReference type="InterPro" id="IPR016161">
    <property type="entry name" value="Ald_DH/histidinol_DH"/>
</dbReference>
<gene>
    <name evidence="3" type="ORF">LTR09_003787</name>
</gene>
<dbReference type="SUPFAM" id="SSF53720">
    <property type="entry name" value="ALDH-like"/>
    <property type="match status" value="1"/>
</dbReference>
<keyword evidence="1" id="KW-0560">Oxidoreductase</keyword>
<sequence length="491" mass="52307">MTNDPGVSLIKETIPPIVLLWINGEAVKSSSEVTFEVHSAKRDEIVSVAQSATPSDAAHAADVSLEAFALWRQTSANHRREIILKAADIFESRRSELVAAQVEETSCEAAWAGFNLSYGLDNMREIASQVTSVFGEIPSAASSSNLAMVLKEPVGPSLLISPWNAAVVLSLRGICCMLAAGCTCVFKASEQCPRTHHLLAEVLTQAGLPSGVLNVIQCRREDASAVTEELISHDAIKKVEFIGSAAVGKIIGQFGGKYLKPVLMELGGKCPALVLDDANLKDAAEKCVRGAFMHHGQICFSTERIIVLKSVADEFIPLLKKAATAFAPGSGGSRAVVDKAHASLVEAQSMGAEVLVGGPRYAGPAELVPTIMTGVTKGMKLFDQETFGPSTSLYIAENEDEAIAIANDTPYGLNASIHTTNMWRALNVAKRLEVGQVHINSLTTYNEATFPIGGTKGSGWGRNNSRFGIDEFIQKKTISFNMVGTKISFGG</sequence>
<keyword evidence="4" id="KW-1185">Reference proteome</keyword>
<dbReference type="PANTHER" id="PTHR43353:SF6">
    <property type="entry name" value="CYTOPLASMIC ALDEHYDE DEHYDROGENASE (EUROFUNG)"/>
    <property type="match status" value="1"/>
</dbReference>
<dbReference type="InterPro" id="IPR015590">
    <property type="entry name" value="Aldehyde_DH_dom"/>
</dbReference>
<dbReference type="InterPro" id="IPR050740">
    <property type="entry name" value="Aldehyde_DH_Superfamily"/>
</dbReference>
<dbReference type="PANTHER" id="PTHR43353">
    <property type="entry name" value="SUCCINATE-SEMIALDEHYDE DEHYDROGENASE, MITOCHONDRIAL"/>
    <property type="match status" value="1"/>
</dbReference>
<evidence type="ECO:0000256" key="1">
    <source>
        <dbReference type="ARBA" id="ARBA00023002"/>
    </source>
</evidence>
<evidence type="ECO:0000313" key="3">
    <source>
        <dbReference type="EMBL" id="KAK3055234.1"/>
    </source>
</evidence>
<reference evidence="3" key="1">
    <citation type="submission" date="2023-04" db="EMBL/GenBank/DDBJ databases">
        <title>Black Yeasts Isolated from many extreme environments.</title>
        <authorList>
            <person name="Coleine C."/>
            <person name="Stajich J.E."/>
            <person name="Selbmann L."/>
        </authorList>
    </citation>
    <scope>NUCLEOTIDE SEQUENCE</scope>
    <source>
        <strain evidence="3">CCFEE 5312</strain>
    </source>
</reference>
<dbReference type="InterPro" id="IPR016163">
    <property type="entry name" value="Ald_DH_C"/>
</dbReference>
<evidence type="ECO:0000259" key="2">
    <source>
        <dbReference type="Pfam" id="PF00171"/>
    </source>
</evidence>
<proteinExistence type="predicted"/>
<dbReference type="Gene3D" id="3.40.605.10">
    <property type="entry name" value="Aldehyde Dehydrogenase, Chain A, domain 1"/>
    <property type="match status" value="1"/>
</dbReference>
<name>A0AAJ0DJD7_9PEZI</name>
<accession>A0AAJ0DJD7</accession>
<dbReference type="EMBL" id="JAWDJX010000009">
    <property type="protein sequence ID" value="KAK3055234.1"/>
    <property type="molecule type" value="Genomic_DNA"/>
</dbReference>
<organism evidence="3 4">
    <name type="scientific">Extremus antarcticus</name>
    <dbReference type="NCBI Taxonomy" id="702011"/>
    <lineage>
        <taxon>Eukaryota</taxon>
        <taxon>Fungi</taxon>
        <taxon>Dikarya</taxon>
        <taxon>Ascomycota</taxon>
        <taxon>Pezizomycotina</taxon>
        <taxon>Dothideomycetes</taxon>
        <taxon>Dothideomycetidae</taxon>
        <taxon>Mycosphaerellales</taxon>
        <taxon>Extremaceae</taxon>
        <taxon>Extremus</taxon>
    </lineage>
</organism>
<dbReference type="AlphaFoldDB" id="A0AAJ0DJD7"/>
<evidence type="ECO:0000313" key="4">
    <source>
        <dbReference type="Proteomes" id="UP001271007"/>
    </source>
</evidence>